<evidence type="ECO:0008006" key="3">
    <source>
        <dbReference type="Google" id="ProtNLM"/>
    </source>
</evidence>
<sequence length="590" mass="63692">MNTKRARQSERYSSPTEITGPEIVIGRRLNEALAQIEQRFLDGGTVLVAVLEVFSGLLTSLGSISDALREDEAAEATAELEHTAALIAALPAQQKDLHLRFERIGDYSQALTSEVLAMEDTLRYLRTFAVTAKITGAGIADFAGFAEEIVERIQFASQEVKSFGERIVALQDLITHARTGSDGIAQHDQSIPAIVGDLGRNANAIQTQRSSLADLASQVTSLAMKVQGRLASTLSSLQIGDVTRQRLEHCQAAFDIAQTHLARSEGHELAPAERERVVLLIIRLVRDQLIAMSEDFRAECSTIVSNIGAFSQDVTALMDLQHSMLPAADNASSRSAMGLVRESLETARAVVGGIQQSAGEAQRLSAAVSSMVKDLVESVETIQIVRTDIQYMALNTNLRCSKLGEESRAINVVTNELRTFSGRLDDVTDRALDHLRLLDDQATGLSQTETSQDGEGEPDLVARIEVALAHVTLAGNTLDDKLNDLQQQGQEISIRVAKATAGLDFHHDLTAILNDCCTLAADAIDMEPTCDGLETFISGIAGEIYATYTMKSERDVHSAIFGAAADKGEMVEAAPAQALTDDELFDDALF</sequence>
<protein>
    <recommendedName>
        <fullName evidence="3">Chemotaxis protein</fullName>
    </recommendedName>
</protein>
<dbReference type="SUPFAM" id="SSF58104">
    <property type="entry name" value="Methyl-accepting chemotaxis protein (MCP) signaling domain"/>
    <property type="match status" value="1"/>
</dbReference>
<dbReference type="RefSeq" id="WP_110793938.1">
    <property type="nucleotide sequence ID" value="NZ_QJRY01000012.1"/>
</dbReference>
<dbReference type="Proteomes" id="UP000247536">
    <property type="component" value="Unassembled WGS sequence"/>
</dbReference>
<accession>A0ABX5NM21</accession>
<dbReference type="EMBL" id="QJRY01000012">
    <property type="protein sequence ID" value="PYB69852.1"/>
    <property type="molecule type" value="Genomic_DNA"/>
</dbReference>
<evidence type="ECO:0000313" key="2">
    <source>
        <dbReference type="Proteomes" id="UP000247536"/>
    </source>
</evidence>
<name>A0ABX5NM21_9HYPH</name>
<gene>
    <name evidence="1" type="ORF">DMY87_22755</name>
</gene>
<comment type="caution">
    <text evidence="1">The sequence shown here is derived from an EMBL/GenBank/DDBJ whole genome shotgun (WGS) entry which is preliminary data.</text>
</comment>
<reference evidence="1 2" key="1">
    <citation type="submission" date="2018-06" db="EMBL/GenBank/DDBJ databases">
        <title>Rhizobium wuzhouense sp. nov., isolated from roots of Oryza officinalis.</title>
        <authorList>
            <person name="Yuan T."/>
        </authorList>
    </citation>
    <scope>NUCLEOTIDE SEQUENCE [LARGE SCALE GENOMIC DNA]</scope>
    <source>
        <strain evidence="1 2">W44</strain>
    </source>
</reference>
<organism evidence="1 2">
    <name type="scientific">Rhizobium wuzhouense</name>
    <dbReference type="NCBI Taxonomy" id="1986026"/>
    <lineage>
        <taxon>Bacteria</taxon>
        <taxon>Pseudomonadati</taxon>
        <taxon>Pseudomonadota</taxon>
        <taxon>Alphaproteobacteria</taxon>
        <taxon>Hyphomicrobiales</taxon>
        <taxon>Rhizobiaceae</taxon>
        <taxon>Rhizobium/Agrobacterium group</taxon>
        <taxon>Rhizobium</taxon>
    </lineage>
</organism>
<dbReference type="Gene3D" id="1.10.287.950">
    <property type="entry name" value="Methyl-accepting chemotaxis protein"/>
    <property type="match status" value="1"/>
</dbReference>
<keyword evidence="2" id="KW-1185">Reference proteome</keyword>
<proteinExistence type="predicted"/>
<evidence type="ECO:0000313" key="1">
    <source>
        <dbReference type="EMBL" id="PYB69852.1"/>
    </source>
</evidence>